<dbReference type="InterPro" id="IPR039537">
    <property type="entry name" value="Retrotran_Ty1/copia-like"/>
</dbReference>
<proteinExistence type="predicted"/>
<accession>A0AAV1U7J4</accession>
<organism evidence="1 2">
    <name type="scientific">Peronospora matthiolae</name>
    <dbReference type="NCBI Taxonomy" id="2874970"/>
    <lineage>
        <taxon>Eukaryota</taxon>
        <taxon>Sar</taxon>
        <taxon>Stramenopiles</taxon>
        <taxon>Oomycota</taxon>
        <taxon>Peronosporomycetes</taxon>
        <taxon>Peronosporales</taxon>
        <taxon>Peronosporaceae</taxon>
        <taxon>Peronospora</taxon>
    </lineage>
</organism>
<dbReference type="Proteomes" id="UP001162060">
    <property type="component" value="Unassembled WGS sequence"/>
</dbReference>
<dbReference type="PANTHER" id="PTHR42648">
    <property type="entry name" value="TRANSPOSASE, PUTATIVE-RELATED"/>
    <property type="match status" value="1"/>
</dbReference>
<dbReference type="PANTHER" id="PTHR42648:SF28">
    <property type="entry name" value="TRANSPOSON-ENCODED PROTEIN WITH RIBONUCLEASE H-LIKE AND RETROVIRUS ZINC FINGER-LIKE DOMAINS"/>
    <property type="match status" value="1"/>
</dbReference>
<reference evidence="1" key="1">
    <citation type="submission" date="2024-01" db="EMBL/GenBank/DDBJ databases">
        <authorList>
            <person name="Webb A."/>
        </authorList>
    </citation>
    <scope>NUCLEOTIDE SEQUENCE</scope>
    <source>
        <strain evidence="1">Pm1</strain>
    </source>
</reference>
<protein>
    <submittedName>
        <fullName evidence="1">Uncharacterized protein</fullName>
    </submittedName>
</protein>
<dbReference type="EMBL" id="CAKLBY020000168">
    <property type="protein sequence ID" value="CAK7930616.1"/>
    <property type="molecule type" value="Genomic_DNA"/>
</dbReference>
<gene>
    <name evidence="1" type="ORF">PM001_LOCUS15766</name>
</gene>
<dbReference type="AlphaFoldDB" id="A0AAV1U7J4"/>
<comment type="caution">
    <text evidence="1">The sequence shown here is derived from an EMBL/GenBank/DDBJ whole genome shotgun (WGS) entry which is preliminary data.</text>
</comment>
<evidence type="ECO:0000313" key="1">
    <source>
        <dbReference type="EMBL" id="CAK7930616.1"/>
    </source>
</evidence>
<sequence>MTAIYIKNRLPSPKIDHKTPFEIVYKSKPGVKRMRVFGCQAYILTPKEKRLKWYTKAREGMLMATKKRQRLTGCTTLRRFIGDQS</sequence>
<evidence type="ECO:0000313" key="2">
    <source>
        <dbReference type="Proteomes" id="UP001162060"/>
    </source>
</evidence>
<name>A0AAV1U7J4_9STRA</name>